<dbReference type="AlphaFoldDB" id="A0A9Q3BZ77"/>
<name>A0A9Q3BZ77_9BASI</name>
<evidence type="ECO:0000313" key="3">
    <source>
        <dbReference type="Proteomes" id="UP000765509"/>
    </source>
</evidence>
<reference evidence="2" key="1">
    <citation type="submission" date="2021-03" db="EMBL/GenBank/DDBJ databases">
        <title>Draft genome sequence of rust myrtle Austropuccinia psidii MF-1, a brazilian biotype.</title>
        <authorList>
            <person name="Quecine M.C."/>
            <person name="Pachon D.M.R."/>
            <person name="Bonatelli M.L."/>
            <person name="Correr F.H."/>
            <person name="Franceschini L.M."/>
            <person name="Leite T.F."/>
            <person name="Margarido G.R.A."/>
            <person name="Almeida C.A."/>
            <person name="Ferrarezi J.A."/>
            <person name="Labate C.A."/>
        </authorList>
    </citation>
    <scope>NUCLEOTIDE SEQUENCE</scope>
    <source>
        <strain evidence="2">MF-1</strain>
    </source>
</reference>
<organism evidence="2 3">
    <name type="scientific">Austropuccinia psidii MF-1</name>
    <dbReference type="NCBI Taxonomy" id="1389203"/>
    <lineage>
        <taxon>Eukaryota</taxon>
        <taxon>Fungi</taxon>
        <taxon>Dikarya</taxon>
        <taxon>Basidiomycota</taxon>
        <taxon>Pucciniomycotina</taxon>
        <taxon>Pucciniomycetes</taxon>
        <taxon>Pucciniales</taxon>
        <taxon>Sphaerophragmiaceae</taxon>
        <taxon>Austropuccinia</taxon>
    </lineage>
</organism>
<keyword evidence="3" id="KW-1185">Reference proteome</keyword>
<accession>A0A9Q3BZ77</accession>
<evidence type="ECO:0000313" key="2">
    <source>
        <dbReference type="EMBL" id="MBW0475304.1"/>
    </source>
</evidence>
<dbReference type="Proteomes" id="UP000765509">
    <property type="component" value="Unassembled WGS sequence"/>
</dbReference>
<feature type="region of interest" description="Disordered" evidence="1">
    <location>
        <begin position="33"/>
        <end position="62"/>
    </location>
</feature>
<comment type="caution">
    <text evidence="2">The sequence shown here is derived from an EMBL/GenBank/DDBJ whole genome shotgun (WGS) entry which is preliminary data.</text>
</comment>
<gene>
    <name evidence="2" type="ORF">O181_015019</name>
</gene>
<proteinExistence type="predicted"/>
<sequence length="74" mass="8281">MNLLCKTGAGFCGWYPVLWTFITLVRRKLLPNPTTPSEATQCPSRRKSYSATNSPSIVSGDKPREDCLITQKFT</sequence>
<evidence type="ECO:0000256" key="1">
    <source>
        <dbReference type="SAM" id="MobiDB-lite"/>
    </source>
</evidence>
<dbReference type="EMBL" id="AVOT02004052">
    <property type="protein sequence ID" value="MBW0475304.1"/>
    <property type="molecule type" value="Genomic_DNA"/>
</dbReference>
<protein>
    <submittedName>
        <fullName evidence="2">Uncharacterized protein</fullName>
    </submittedName>
</protein>
<feature type="compositionally biased region" description="Polar residues" evidence="1">
    <location>
        <begin position="35"/>
        <end position="57"/>
    </location>
</feature>